<name>A0A7W8YZ92_9SPHI</name>
<dbReference type="AlphaFoldDB" id="A0A7W8YZ92"/>
<organism evidence="1 2">
    <name type="scientific">Pedobacter cryoconitis</name>
    <dbReference type="NCBI Taxonomy" id="188932"/>
    <lineage>
        <taxon>Bacteria</taxon>
        <taxon>Pseudomonadati</taxon>
        <taxon>Bacteroidota</taxon>
        <taxon>Sphingobacteriia</taxon>
        <taxon>Sphingobacteriales</taxon>
        <taxon>Sphingobacteriaceae</taxon>
        <taxon>Pedobacter</taxon>
    </lineage>
</organism>
<evidence type="ECO:0000313" key="1">
    <source>
        <dbReference type="EMBL" id="MBB5624253.1"/>
    </source>
</evidence>
<protein>
    <submittedName>
        <fullName evidence="1">Uncharacterized protein</fullName>
    </submittedName>
</protein>
<reference evidence="1 2" key="1">
    <citation type="submission" date="2020-08" db="EMBL/GenBank/DDBJ databases">
        <title>Genomic Encyclopedia of Type Strains, Phase IV (KMG-V): Genome sequencing to study the core and pangenomes of soil and plant-associated prokaryotes.</title>
        <authorList>
            <person name="Whitman W."/>
        </authorList>
    </citation>
    <scope>NUCLEOTIDE SEQUENCE [LARGE SCALE GENOMIC DNA]</scope>
    <source>
        <strain evidence="1 2">MP7CTX6</strain>
    </source>
</reference>
<comment type="caution">
    <text evidence="1">The sequence shown here is derived from an EMBL/GenBank/DDBJ whole genome shotgun (WGS) entry which is preliminary data.</text>
</comment>
<dbReference type="EMBL" id="JACHCF010000020">
    <property type="protein sequence ID" value="MBB5624253.1"/>
    <property type="molecule type" value="Genomic_DNA"/>
</dbReference>
<evidence type="ECO:0000313" key="2">
    <source>
        <dbReference type="Proteomes" id="UP000537718"/>
    </source>
</evidence>
<sequence>MYTIISALLFGGRDNFPTFASRFGGRETEKKMSAED</sequence>
<dbReference type="Proteomes" id="UP000537718">
    <property type="component" value="Unassembled WGS sequence"/>
</dbReference>
<accession>A0A7W8YZ92</accession>
<gene>
    <name evidence="1" type="ORF">HDE69_005350</name>
</gene>
<proteinExistence type="predicted"/>